<feature type="chain" id="PRO_5043960150" evidence="1">
    <location>
        <begin position="19"/>
        <end position="147"/>
    </location>
</feature>
<dbReference type="EMBL" id="CP139487">
    <property type="protein sequence ID" value="WPU67112.1"/>
    <property type="molecule type" value="Genomic_DNA"/>
</dbReference>
<dbReference type="AlphaFoldDB" id="A0AAX4HUZ0"/>
<evidence type="ECO:0000256" key="1">
    <source>
        <dbReference type="SAM" id="SignalP"/>
    </source>
</evidence>
<evidence type="ECO:0000313" key="3">
    <source>
        <dbReference type="Proteomes" id="UP001324634"/>
    </source>
</evidence>
<reference evidence="2 3" key="1">
    <citation type="submission" date="2023-11" db="EMBL/GenBank/DDBJ databases">
        <title>Peredibacter starrii A3.12.</title>
        <authorList>
            <person name="Mitchell R.J."/>
        </authorList>
    </citation>
    <scope>NUCLEOTIDE SEQUENCE [LARGE SCALE GENOMIC DNA]</scope>
    <source>
        <strain evidence="2 3">A3.12</strain>
    </source>
</reference>
<protein>
    <submittedName>
        <fullName evidence="2">Uncharacterized protein</fullName>
    </submittedName>
</protein>
<dbReference type="RefSeq" id="WP_321399982.1">
    <property type="nucleotide sequence ID" value="NZ_CP139487.1"/>
</dbReference>
<dbReference type="Proteomes" id="UP001324634">
    <property type="component" value="Chromosome"/>
</dbReference>
<gene>
    <name evidence="2" type="ORF">SOO65_10135</name>
</gene>
<evidence type="ECO:0000313" key="2">
    <source>
        <dbReference type="EMBL" id="WPU67112.1"/>
    </source>
</evidence>
<feature type="signal peptide" evidence="1">
    <location>
        <begin position="1"/>
        <end position="18"/>
    </location>
</feature>
<name>A0AAX4HUZ0_9BACT</name>
<proteinExistence type="predicted"/>
<accession>A0AAX4HUZ0</accession>
<dbReference type="KEGG" id="psti:SOO65_10135"/>
<organism evidence="2 3">
    <name type="scientific">Peredibacter starrii</name>
    <dbReference type="NCBI Taxonomy" id="28202"/>
    <lineage>
        <taxon>Bacteria</taxon>
        <taxon>Pseudomonadati</taxon>
        <taxon>Bdellovibrionota</taxon>
        <taxon>Bacteriovoracia</taxon>
        <taxon>Bacteriovoracales</taxon>
        <taxon>Bacteriovoracaceae</taxon>
        <taxon>Peredibacter</taxon>
    </lineage>
</organism>
<keyword evidence="1" id="KW-0732">Signal</keyword>
<sequence>MKLFALVFSLLAFSAAHASSKVLVYEVAESYWKQNPDASFSVNKMKSDAFITFTTETIEQDPHRVIKNETKVAVPALSIRDGQTIQLEQEGSLVDCATVQTRGVSVFRWNKVTETGCTVKVETVRKVFNDNGYTRKMRVHQVFIVVK</sequence>
<keyword evidence="3" id="KW-1185">Reference proteome</keyword>